<sequence length="728" mass="80773">MATAWALLIGIDCYIWGEERSVRYRNLNGCVNDVKAVEEYLGAIGVRNVTVLTSSGRPGSDRPIEEGTPKLPIYGNVKRELERIIDKASAGDLVYIHYSGHGIRRQALGLSMGPHFAGDEINGIALALADVMAGGAYLTGYHLGVFAREMVRKGLRPTLVLDSCFSGQGIRNSASTSAMNSSSRTVDGRNDLSVLEIDEEANAEAAKMDPDIERLCYRNATVRPSWLANPTGCTVLAACEFNESALEETLPGTTSTHGIFTFRMLEILKQTLSQRRPTHASVRGYVKSKFDSLSKKQSPVLHGDGDYVFFGKERVVERPICRILRKIDGQVELDVGYAQGVVNGAIYNVYQEDQLPGWESLHPPTATVIEALKESPFRSRARLSGNNVDAPGHTYGPPETDPGHEPKEVSGGSAVLSSWAVPYTVVRTFRTAQETSEAQVAALRNELAAHYPSEFDLTDHENETEPSPTFAVDLDKNKMFRVYILDNTSKSWNRGQRIPNVSVENNNWVKDLISVLRHLSRFRSIKDIRNESSHTRLSPSCLEVTVQTLTGVRQCIEVPRGSDGKYRATHGAQVRCIFKPSKEYINSRGEDLYVSFYMFSATWGISKLHPALGQPALLLTTKGEHFTLTMHVPPPRSKEDPDEIEDIVRAFICNTNRSWEDITLPDLPAEAFITPLQAETEILVATPAHADRNGVICHRTDSWDEDELEEKWGFADIVLRTSPTRRAV</sequence>
<gene>
    <name evidence="4" type="ORF">Dda_4043</name>
</gene>
<dbReference type="EMBL" id="JAQGDS010000004">
    <property type="protein sequence ID" value="KAJ6261373.1"/>
    <property type="molecule type" value="Genomic_DNA"/>
</dbReference>
<organism evidence="4 5">
    <name type="scientific">Drechslerella dactyloides</name>
    <name type="common">Nematode-trapping fungus</name>
    <name type="synonym">Arthrobotrys dactyloides</name>
    <dbReference type="NCBI Taxonomy" id="74499"/>
    <lineage>
        <taxon>Eukaryota</taxon>
        <taxon>Fungi</taxon>
        <taxon>Dikarya</taxon>
        <taxon>Ascomycota</taxon>
        <taxon>Pezizomycotina</taxon>
        <taxon>Orbiliomycetes</taxon>
        <taxon>Orbiliales</taxon>
        <taxon>Orbiliaceae</taxon>
        <taxon>Drechslerella</taxon>
    </lineage>
</organism>
<dbReference type="GO" id="GO:0004197">
    <property type="term" value="F:cysteine-type endopeptidase activity"/>
    <property type="evidence" value="ECO:0007669"/>
    <property type="project" value="InterPro"/>
</dbReference>
<comment type="similarity">
    <text evidence="1">Belongs to the peptidase C14B family.</text>
</comment>
<dbReference type="Proteomes" id="UP001221413">
    <property type="component" value="Unassembled WGS sequence"/>
</dbReference>
<dbReference type="InterPro" id="IPR011600">
    <property type="entry name" value="Pept_C14_caspase"/>
</dbReference>
<proteinExistence type="inferred from homology"/>
<evidence type="ECO:0000259" key="3">
    <source>
        <dbReference type="Pfam" id="PF00656"/>
    </source>
</evidence>
<evidence type="ECO:0000256" key="2">
    <source>
        <dbReference type="SAM" id="MobiDB-lite"/>
    </source>
</evidence>
<dbReference type="GO" id="GO:0006508">
    <property type="term" value="P:proteolysis"/>
    <property type="evidence" value="ECO:0007669"/>
    <property type="project" value="InterPro"/>
</dbReference>
<dbReference type="Pfam" id="PF00656">
    <property type="entry name" value="Peptidase_C14"/>
    <property type="match status" value="1"/>
</dbReference>
<keyword evidence="5" id="KW-1185">Reference proteome</keyword>
<dbReference type="GO" id="GO:0005737">
    <property type="term" value="C:cytoplasm"/>
    <property type="evidence" value="ECO:0007669"/>
    <property type="project" value="TreeGrafter"/>
</dbReference>
<protein>
    <recommendedName>
        <fullName evidence="3">Peptidase C14 caspase domain-containing protein</fullName>
    </recommendedName>
</protein>
<evidence type="ECO:0000313" key="5">
    <source>
        <dbReference type="Proteomes" id="UP001221413"/>
    </source>
</evidence>
<accession>A0AAD6IZ05</accession>
<dbReference type="Gene3D" id="3.40.50.1460">
    <property type="match status" value="1"/>
</dbReference>
<feature type="domain" description="Peptidase C14 caspase" evidence="3">
    <location>
        <begin position="4"/>
        <end position="301"/>
    </location>
</feature>
<evidence type="ECO:0000313" key="4">
    <source>
        <dbReference type="EMBL" id="KAJ6261373.1"/>
    </source>
</evidence>
<comment type="caution">
    <text evidence="4">The sequence shown here is derived from an EMBL/GenBank/DDBJ whole genome shotgun (WGS) entry which is preliminary data.</text>
</comment>
<evidence type="ECO:0000256" key="1">
    <source>
        <dbReference type="ARBA" id="ARBA00009005"/>
    </source>
</evidence>
<dbReference type="PANTHER" id="PTHR48104:SF30">
    <property type="entry name" value="METACASPASE-1"/>
    <property type="match status" value="1"/>
</dbReference>
<reference evidence="4" key="1">
    <citation type="submission" date="2023-01" db="EMBL/GenBank/DDBJ databases">
        <title>The chitinases involved in constricting ring structure development in the nematode-trapping fungus Drechslerella dactyloides.</title>
        <authorList>
            <person name="Wang R."/>
            <person name="Zhang L."/>
            <person name="Tang P."/>
            <person name="Li S."/>
            <person name="Liang L."/>
        </authorList>
    </citation>
    <scope>NUCLEOTIDE SEQUENCE</scope>
    <source>
        <strain evidence="4">YMF1.00031</strain>
    </source>
</reference>
<name>A0AAD6IZ05_DREDA</name>
<dbReference type="PANTHER" id="PTHR48104">
    <property type="entry name" value="METACASPASE-4"/>
    <property type="match status" value="1"/>
</dbReference>
<dbReference type="AlphaFoldDB" id="A0AAD6IZ05"/>
<dbReference type="InterPro" id="IPR050452">
    <property type="entry name" value="Metacaspase"/>
</dbReference>
<feature type="region of interest" description="Disordered" evidence="2">
    <location>
        <begin position="382"/>
        <end position="411"/>
    </location>
</feature>